<dbReference type="PANTHER" id="PTHR48207">
    <property type="entry name" value="SUCCINATE--HYDROXYMETHYLGLUTARATE COA-TRANSFERASE"/>
    <property type="match status" value="1"/>
</dbReference>
<dbReference type="Pfam" id="PF02515">
    <property type="entry name" value="CoA_transf_3"/>
    <property type="match status" value="1"/>
</dbReference>
<accession>A0ABN2UBK6</accession>
<proteinExistence type="predicted"/>
<dbReference type="Proteomes" id="UP001501196">
    <property type="component" value="Unassembled WGS sequence"/>
</dbReference>
<evidence type="ECO:0000313" key="3">
    <source>
        <dbReference type="EMBL" id="GAA2033949.1"/>
    </source>
</evidence>
<protein>
    <submittedName>
        <fullName evidence="3">CoA transferase</fullName>
    </submittedName>
</protein>
<dbReference type="Gene3D" id="3.30.1540.10">
    <property type="entry name" value="formyl-coa transferase, domain 3"/>
    <property type="match status" value="1"/>
</dbReference>
<dbReference type="InterPro" id="IPR023606">
    <property type="entry name" value="CoA-Trfase_III_dom_1_sf"/>
</dbReference>
<keyword evidence="1 3" id="KW-0808">Transferase</keyword>
<dbReference type="InterPro" id="IPR050483">
    <property type="entry name" value="CoA-transferase_III_domain"/>
</dbReference>
<dbReference type="EMBL" id="BAAAPW010000002">
    <property type="protein sequence ID" value="GAA2033949.1"/>
    <property type="molecule type" value="Genomic_DNA"/>
</dbReference>
<dbReference type="PANTHER" id="PTHR48207:SF3">
    <property type="entry name" value="SUCCINATE--HYDROXYMETHYLGLUTARATE COA-TRANSFERASE"/>
    <property type="match status" value="1"/>
</dbReference>
<name>A0ABN2UBK6_9MICO</name>
<dbReference type="Gene3D" id="3.40.50.10540">
    <property type="entry name" value="Crotonobetainyl-coa:carnitine coa-transferase, domain 1"/>
    <property type="match status" value="1"/>
</dbReference>
<keyword evidence="4" id="KW-1185">Reference proteome</keyword>
<reference evidence="3 4" key="1">
    <citation type="journal article" date="2019" name="Int. J. Syst. Evol. Microbiol.">
        <title>The Global Catalogue of Microorganisms (GCM) 10K type strain sequencing project: providing services to taxonomists for standard genome sequencing and annotation.</title>
        <authorList>
            <consortium name="The Broad Institute Genomics Platform"/>
            <consortium name="The Broad Institute Genome Sequencing Center for Infectious Disease"/>
            <person name="Wu L."/>
            <person name="Ma J."/>
        </authorList>
    </citation>
    <scope>NUCLEOTIDE SEQUENCE [LARGE SCALE GENOMIC DNA]</scope>
    <source>
        <strain evidence="3 4">JCM 15672</strain>
    </source>
</reference>
<organism evidence="3 4">
    <name type="scientific">Agromyces tropicus</name>
    <dbReference type="NCBI Taxonomy" id="555371"/>
    <lineage>
        <taxon>Bacteria</taxon>
        <taxon>Bacillati</taxon>
        <taxon>Actinomycetota</taxon>
        <taxon>Actinomycetes</taxon>
        <taxon>Micrococcales</taxon>
        <taxon>Microbacteriaceae</taxon>
        <taxon>Agromyces</taxon>
    </lineage>
</organism>
<dbReference type="InterPro" id="IPR044855">
    <property type="entry name" value="CoA-Trfase_III_dom3_sf"/>
</dbReference>
<dbReference type="GO" id="GO:0016740">
    <property type="term" value="F:transferase activity"/>
    <property type="evidence" value="ECO:0007669"/>
    <property type="project" value="UniProtKB-KW"/>
</dbReference>
<feature type="region of interest" description="Disordered" evidence="2">
    <location>
        <begin position="385"/>
        <end position="409"/>
    </location>
</feature>
<gene>
    <name evidence="3" type="ORF">GCM10009819_17570</name>
</gene>
<dbReference type="RefSeq" id="WP_344371895.1">
    <property type="nucleotide sequence ID" value="NZ_BAAAPW010000002.1"/>
</dbReference>
<evidence type="ECO:0000256" key="1">
    <source>
        <dbReference type="ARBA" id="ARBA00022679"/>
    </source>
</evidence>
<comment type="caution">
    <text evidence="3">The sequence shown here is derived from an EMBL/GenBank/DDBJ whole genome shotgun (WGS) entry which is preliminary data.</text>
</comment>
<evidence type="ECO:0000313" key="4">
    <source>
        <dbReference type="Proteomes" id="UP001501196"/>
    </source>
</evidence>
<dbReference type="InterPro" id="IPR003673">
    <property type="entry name" value="CoA-Trfase_fam_III"/>
</dbReference>
<feature type="region of interest" description="Disordered" evidence="2">
    <location>
        <begin position="343"/>
        <end position="364"/>
    </location>
</feature>
<dbReference type="SUPFAM" id="SSF89796">
    <property type="entry name" value="CoA-transferase family III (CaiB/BaiF)"/>
    <property type="match status" value="1"/>
</dbReference>
<evidence type="ECO:0000256" key="2">
    <source>
        <dbReference type="SAM" id="MobiDB-lite"/>
    </source>
</evidence>
<sequence>MTRDHETPAGGPLAGIRVVELGQYISGPYAAKVLADLGAEVVKVESPEGDPMRRWEGHGTMSPQFAAYNRGKRAVVLDLKTDEGLSALLDLARTADVLIENFRPGVAERLGFGPDVLRELNPRLISCSVTGFGAAGPYARRPAYDTVISAVGAMYSQVVPAETLRPLGPAFSDLLSGMSAAQAVLAALHARDVDGRGEHVEVSMVGSLIDFLTEAASTYLETGQVAGPDSRPRRAQAYACVGADGRAFVVHMSVPEKFWTGLLDALERPELAADPRFATREARVANYDALDAELKAATARMPRQHWLDRLVERDIPHGPLNTVADLFDDPQVASMGLVEEIDGHDGTPLRVPVPSTRFRRSGRPRLRAAPQLGEANADLVGAAGAAPTTSATTAPAVTAASAAAEGTRA</sequence>